<dbReference type="Pfam" id="PF01937">
    <property type="entry name" value="ARMT1-like_dom"/>
    <property type="match status" value="1"/>
</dbReference>
<feature type="domain" description="Damage-control phosphatase ARMT1-like metal-binding" evidence="10">
    <location>
        <begin position="317"/>
        <end position="738"/>
    </location>
</feature>
<keyword evidence="6" id="KW-0378">Hydrolase</keyword>
<dbReference type="AlphaFoldDB" id="A0A0B7K704"/>
<dbReference type="Pfam" id="PF11905">
    <property type="entry name" value="DUF3425"/>
    <property type="match status" value="1"/>
</dbReference>
<dbReference type="FunFam" id="1.20.930.60:FF:000002">
    <property type="entry name" value="Protein-glutamate O-methyltransferase C1393.13"/>
    <property type="match status" value="1"/>
</dbReference>
<evidence type="ECO:0000313" key="11">
    <source>
        <dbReference type="EMBL" id="CEO51292.1"/>
    </source>
</evidence>
<accession>A0A0B7K704</accession>
<dbReference type="PANTHER" id="PTHR12260:SF6">
    <property type="entry name" value="DAMAGE-CONTROL PHOSPHATASE ARMT1"/>
    <property type="match status" value="1"/>
</dbReference>
<evidence type="ECO:0000256" key="6">
    <source>
        <dbReference type="ARBA" id="ARBA00022801"/>
    </source>
</evidence>
<evidence type="ECO:0000256" key="5">
    <source>
        <dbReference type="ARBA" id="ARBA00022723"/>
    </source>
</evidence>
<evidence type="ECO:0000256" key="2">
    <source>
        <dbReference type="ARBA" id="ARBA00001936"/>
    </source>
</evidence>
<protein>
    <recommendedName>
        <fullName evidence="10">Damage-control phosphatase ARMT1-like metal-binding domain-containing protein</fullName>
    </recommendedName>
</protein>
<evidence type="ECO:0000256" key="3">
    <source>
        <dbReference type="ARBA" id="ARBA00001967"/>
    </source>
</evidence>
<comment type="cofactor">
    <cofactor evidence="3">
        <name>Ni(2+)</name>
        <dbReference type="ChEBI" id="CHEBI:49786"/>
    </cofactor>
</comment>
<dbReference type="PANTHER" id="PTHR12260">
    <property type="entry name" value="DAMAGE-CONTROL PHOSPHATASE ARMT1"/>
    <property type="match status" value="1"/>
</dbReference>
<evidence type="ECO:0000256" key="4">
    <source>
        <dbReference type="ARBA" id="ARBA00009519"/>
    </source>
</evidence>
<dbReference type="InterPro" id="IPR039763">
    <property type="entry name" value="ARMT1"/>
</dbReference>
<dbReference type="Gene3D" id="3.40.50.10880">
    <property type="entry name" value="Uncharacterised protein PF01937, DUF89, domain 3"/>
    <property type="match status" value="1"/>
</dbReference>
<dbReference type="InterPro" id="IPR002791">
    <property type="entry name" value="ARMT1-like_metal-bd"/>
</dbReference>
<feature type="region of interest" description="Disordered" evidence="9">
    <location>
        <begin position="1"/>
        <end position="21"/>
    </location>
</feature>
<gene>
    <name evidence="11" type="ORF">BN869_000007350_1</name>
</gene>
<evidence type="ECO:0000256" key="1">
    <source>
        <dbReference type="ARBA" id="ARBA00001326"/>
    </source>
</evidence>
<comment type="cofactor">
    <cofactor evidence="2">
        <name>Mn(2+)</name>
        <dbReference type="ChEBI" id="CHEBI:29035"/>
    </cofactor>
</comment>
<comment type="catalytic activity">
    <reaction evidence="8">
        <text>beta-D-fructose 6-phosphate = dihydroxyacetone + D-glyceraldehyde 3-phosphate</text>
        <dbReference type="Rhea" id="RHEA:28002"/>
        <dbReference type="ChEBI" id="CHEBI:16016"/>
        <dbReference type="ChEBI" id="CHEBI:57634"/>
        <dbReference type="ChEBI" id="CHEBI:59776"/>
    </reaction>
</comment>
<dbReference type="InterPro" id="IPR021833">
    <property type="entry name" value="DUF3425"/>
</dbReference>
<reference evidence="11" key="1">
    <citation type="submission" date="2015-01" db="EMBL/GenBank/DDBJ databases">
        <authorList>
            <person name="Durling Mikael"/>
        </authorList>
    </citation>
    <scope>NUCLEOTIDE SEQUENCE</scope>
</reference>
<dbReference type="EMBL" id="CDPU01000022">
    <property type="protein sequence ID" value="CEO51292.1"/>
    <property type="molecule type" value="Genomic_DNA"/>
</dbReference>
<dbReference type="SUPFAM" id="SSF111321">
    <property type="entry name" value="AF1104-like"/>
    <property type="match status" value="1"/>
</dbReference>
<evidence type="ECO:0000259" key="10">
    <source>
        <dbReference type="Pfam" id="PF01937"/>
    </source>
</evidence>
<evidence type="ECO:0000256" key="7">
    <source>
        <dbReference type="ARBA" id="ARBA00023211"/>
    </source>
</evidence>
<evidence type="ECO:0000256" key="8">
    <source>
        <dbReference type="ARBA" id="ARBA00048809"/>
    </source>
</evidence>
<name>A0A0B7K704_BIOOC</name>
<proteinExistence type="inferred from homology"/>
<keyword evidence="7" id="KW-0464">Manganese</keyword>
<dbReference type="GO" id="GO:0005634">
    <property type="term" value="C:nucleus"/>
    <property type="evidence" value="ECO:0007669"/>
    <property type="project" value="TreeGrafter"/>
</dbReference>
<comment type="similarity">
    <text evidence="4">Belongs to the damage-control phosphatase family. Sugar phosphate phosphatase III subfamily.</text>
</comment>
<dbReference type="GO" id="GO:0016791">
    <property type="term" value="F:phosphatase activity"/>
    <property type="evidence" value="ECO:0007669"/>
    <property type="project" value="TreeGrafter"/>
</dbReference>
<dbReference type="InterPro" id="IPR036075">
    <property type="entry name" value="ARMT-1-like_metal-bd_sf"/>
</dbReference>
<comment type="catalytic activity">
    <reaction evidence="1">
        <text>beta-D-fructose 1-phosphate + H2O = D-fructose + phosphate</text>
        <dbReference type="Rhea" id="RHEA:35603"/>
        <dbReference type="ChEBI" id="CHEBI:15377"/>
        <dbReference type="ChEBI" id="CHEBI:37721"/>
        <dbReference type="ChEBI" id="CHEBI:43474"/>
        <dbReference type="ChEBI" id="CHEBI:138881"/>
    </reaction>
</comment>
<dbReference type="GO" id="GO:0006974">
    <property type="term" value="P:DNA damage response"/>
    <property type="evidence" value="ECO:0007669"/>
    <property type="project" value="TreeGrafter"/>
</dbReference>
<keyword evidence="5" id="KW-0479">Metal-binding</keyword>
<sequence length="769" mass="87013">MHSSLTEACGPDDDWSGVKERAERRKIQNRLNVRAHRKRKALEDGNLLDNVLASRRRKPRTGAGFTTSRIATEGLVSNHAQTNAQQSRNTRQAIFAHLRSNRGLGELKARFPISRDHLIPLIQYNALRAILTNIHVLYICNLIIQPFPDSSCVPTEIQRVVLWDTSQPAQEPPDTLQLTPLQQRRPHGPWIDTLPLAKMRDNAIMLEGSFDFEEFMTDCFGALCNSGHGKDSSGDCGVIAWSDPWHPRGWEFTEGFIRKWKKSMLEGCEDTIETTNYWRSLRGEEPLQVSQLLPKMEFDPETPQYNTSDPTSFASVTVVRRWPVIITQSIDDVHRTLSKLDDADKVREGKRVIESLGALKYEMLHDRKMTPLEDDGFPDEIASYNNELEKLGNPTWQKVPWLYSECYMYRRIHNIFRLTEHWKSYDVFARQKIKGLRDSRAGVLELAARYKELLEQIRSNSSVAHDEEAEKILFAEMFDICLWGNATDLSLLTTLTHDDIQRLQGAKARKAAEENILANDVPAAYELLKKARDAGEKERQVDFVLDNAGFELYADLILAGYLLASGLATRVVLHPKSIPWFVSDVMPADFAALLNAISNPRAFFETQSEEESFQDKTPAPLADKEVQDLLFLFQDWATHHAEGELLIRPNRYWTAAGSFWRLPHEEKTLYEDLKASKLVIFKGDLNYRKLVADAKWDPTTSFSTAIGSLGPGSGVNVLALRTCKADVVVGLKPGTDEELRATEDGGGDSGARKWCWSGKWAVVSLSNGS</sequence>
<dbReference type="Gene3D" id="1.20.930.60">
    <property type="match status" value="1"/>
</dbReference>
<organism evidence="11">
    <name type="scientific">Bionectria ochroleuca</name>
    <name type="common">Gliocladium roseum</name>
    <dbReference type="NCBI Taxonomy" id="29856"/>
    <lineage>
        <taxon>Eukaryota</taxon>
        <taxon>Fungi</taxon>
        <taxon>Dikarya</taxon>
        <taxon>Ascomycota</taxon>
        <taxon>Pezizomycotina</taxon>
        <taxon>Sordariomycetes</taxon>
        <taxon>Hypocreomycetidae</taxon>
        <taxon>Hypocreales</taxon>
        <taxon>Bionectriaceae</taxon>
        <taxon>Clonostachys</taxon>
    </lineage>
</organism>
<evidence type="ECO:0000256" key="9">
    <source>
        <dbReference type="SAM" id="MobiDB-lite"/>
    </source>
</evidence>
<dbReference type="GO" id="GO:0046872">
    <property type="term" value="F:metal ion binding"/>
    <property type="evidence" value="ECO:0007669"/>
    <property type="project" value="UniProtKB-KW"/>
</dbReference>